<name>A0AAV7IX01_COTGL</name>
<keyword evidence="3" id="KW-1185">Reference proteome</keyword>
<dbReference type="Proteomes" id="UP000826195">
    <property type="component" value="Unassembled WGS sequence"/>
</dbReference>
<protein>
    <submittedName>
        <fullName evidence="2">Uncharacterized protein</fullName>
    </submittedName>
</protein>
<gene>
    <name evidence="2" type="ORF">KQX54_021811</name>
</gene>
<sequence>MCTSRRPEELCSLTTTPDYSIPYSDIYLTRIKPLAYSPSLCHTESVSVASVILSSSTAQKTKTNNSRQLKGTNFANRRNCGSRVDHKRVPIRGKVGFHGN</sequence>
<comment type="caution">
    <text evidence="2">The sequence shown here is derived from an EMBL/GenBank/DDBJ whole genome shotgun (WGS) entry which is preliminary data.</text>
</comment>
<dbReference type="AlphaFoldDB" id="A0AAV7IX01"/>
<evidence type="ECO:0000256" key="1">
    <source>
        <dbReference type="SAM" id="MobiDB-lite"/>
    </source>
</evidence>
<proteinExistence type="predicted"/>
<dbReference type="EMBL" id="JAHXZJ010000001">
    <property type="protein sequence ID" value="KAH0569103.1"/>
    <property type="molecule type" value="Genomic_DNA"/>
</dbReference>
<feature type="compositionally biased region" description="Polar residues" evidence="1">
    <location>
        <begin position="62"/>
        <end position="76"/>
    </location>
</feature>
<evidence type="ECO:0000313" key="2">
    <source>
        <dbReference type="EMBL" id="KAH0569103.1"/>
    </source>
</evidence>
<evidence type="ECO:0000313" key="3">
    <source>
        <dbReference type="Proteomes" id="UP000826195"/>
    </source>
</evidence>
<accession>A0AAV7IX01</accession>
<organism evidence="2 3">
    <name type="scientific">Cotesia glomerata</name>
    <name type="common">Lepidopteran parasitic wasp</name>
    <name type="synonym">Apanteles glomeratus</name>
    <dbReference type="NCBI Taxonomy" id="32391"/>
    <lineage>
        <taxon>Eukaryota</taxon>
        <taxon>Metazoa</taxon>
        <taxon>Ecdysozoa</taxon>
        <taxon>Arthropoda</taxon>
        <taxon>Hexapoda</taxon>
        <taxon>Insecta</taxon>
        <taxon>Pterygota</taxon>
        <taxon>Neoptera</taxon>
        <taxon>Endopterygota</taxon>
        <taxon>Hymenoptera</taxon>
        <taxon>Apocrita</taxon>
        <taxon>Ichneumonoidea</taxon>
        <taxon>Braconidae</taxon>
        <taxon>Microgastrinae</taxon>
        <taxon>Cotesia</taxon>
    </lineage>
</organism>
<feature type="region of interest" description="Disordered" evidence="1">
    <location>
        <begin position="62"/>
        <end position="85"/>
    </location>
</feature>
<reference evidence="2 3" key="1">
    <citation type="journal article" date="2021" name="J. Hered.">
        <title>A chromosome-level genome assembly of the parasitoid wasp, Cotesia glomerata (Hymenoptera: Braconidae).</title>
        <authorList>
            <person name="Pinto B.J."/>
            <person name="Weis J.J."/>
            <person name="Gamble T."/>
            <person name="Ode P.J."/>
            <person name="Paul R."/>
            <person name="Zaspel J.M."/>
        </authorList>
    </citation>
    <scope>NUCLEOTIDE SEQUENCE [LARGE SCALE GENOMIC DNA]</scope>
    <source>
        <strain evidence="2">CgM1</strain>
    </source>
</reference>